<dbReference type="PANTHER" id="PTHR10491">
    <property type="entry name" value="DTDP-4-DEHYDRORHAMNOSE REDUCTASE"/>
    <property type="match status" value="1"/>
</dbReference>
<reference evidence="8 9" key="1">
    <citation type="journal article" date="2003" name="Genome Res.">
        <title>Comparative genome analysis of Vibrio vulnificus, a marine pathogen.</title>
        <authorList>
            <person name="Chen C.Y."/>
            <person name="Wu K.M."/>
            <person name="Chang Y.C."/>
            <person name="Chang C.H."/>
            <person name="Tsai H.C."/>
            <person name="Liao T.L."/>
            <person name="Liu Y.M."/>
            <person name="Chen H.J."/>
            <person name="Shen A.B."/>
            <person name="Li J.C."/>
            <person name="Su T.L."/>
            <person name="Shao C.P."/>
            <person name="Lee C.T."/>
            <person name="Hor L.I."/>
            <person name="Tsai S.F."/>
        </authorList>
    </citation>
    <scope>NUCLEOTIDE SEQUENCE [LARGE SCALE GENOMIC DNA]</scope>
    <source>
        <strain evidence="8 9">YJ016</strain>
    </source>
</reference>
<accession>Q7MPR0</accession>
<dbReference type="RefSeq" id="WP_011149275.1">
    <property type="nucleotide sequence ID" value="NC_005139.1"/>
</dbReference>
<comment type="similarity">
    <text evidence="2 6">Belongs to the dTDP-4-dehydrorhamnose reductase family.</text>
</comment>
<evidence type="ECO:0000313" key="8">
    <source>
        <dbReference type="EMBL" id="BAC93066.1"/>
    </source>
</evidence>
<comment type="cofactor">
    <cofactor evidence="6">
        <name>Mg(2+)</name>
        <dbReference type="ChEBI" id="CHEBI:18420"/>
    </cofactor>
    <text evidence="6">Binds 1 Mg(2+) ion per monomer.</text>
</comment>
<dbReference type="EC" id="1.1.1.133" evidence="3 6"/>
<gene>
    <name evidence="8" type="ordered locus">VV0302</name>
</gene>
<dbReference type="EMBL" id="BA000037">
    <property type="protein sequence ID" value="BAC93066.1"/>
    <property type="molecule type" value="Genomic_DNA"/>
</dbReference>
<dbReference type="GO" id="GO:0009243">
    <property type="term" value="P:O antigen biosynthetic process"/>
    <property type="evidence" value="ECO:0007669"/>
    <property type="project" value="UniProtKB-UniPathway"/>
</dbReference>
<evidence type="ECO:0000256" key="6">
    <source>
        <dbReference type="RuleBase" id="RU364082"/>
    </source>
</evidence>
<evidence type="ECO:0000256" key="1">
    <source>
        <dbReference type="ARBA" id="ARBA00004781"/>
    </source>
</evidence>
<organism evidence="8 9">
    <name type="scientific">Vibrio vulnificus (strain YJ016)</name>
    <dbReference type="NCBI Taxonomy" id="196600"/>
    <lineage>
        <taxon>Bacteria</taxon>
        <taxon>Pseudomonadati</taxon>
        <taxon>Pseudomonadota</taxon>
        <taxon>Gammaproteobacteria</taxon>
        <taxon>Vibrionales</taxon>
        <taxon>Vibrionaceae</taxon>
        <taxon>Vibrio</taxon>
    </lineage>
</organism>
<dbReference type="CDD" id="cd05254">
    <property type="entry name" value="dTDP_HR_like_SDR_e"/>
    <property type="match status" value="1"/>
</dbReference>
<evidence type="ECO:0000256" key="5">
    <source>
        <dbReference type="ARBA" id="ARBA00048200"/>
    </source>
</evidence>
<keyword evidence="6" id="KW-0560">Oxidoreductase</keyword>
<dbReference type="UniPathway" id="UPA00124"/>
<dbReference type="Proteomes" id="UP000002675">
    <property type="component" value="Chromosome I"/>
</dbReference>
<evidence type="ECO:0000259" key="7">
    <source>
        <dbReference type="Pfam" id="PF04321"/>
    </source>
</evidence>
<dbReference type="Gene3D" id="3.90.25.10">
    <property type="entry name" value="UDP-galactose 4-epimerase, domain 1"/>
    <property type="match status" value="1"/>
</dbReference>
<dbReference type="Pfam" id="PF04321">
    <property type="entry name" value="RmlD_sub_bind"/>
    <property type="match status" value="1"/>
</dbReference>
<dbReference type="NCBIfam" id="TIGR01214">
    <property type="entry name" value="rmlD"/>
    <property type="match status" value="1"/>
</dbReference>
<dbReference type="FunFam" id="3.40.50.720:FF:000159">
    <property type="entry name" value="dTDP-4-dehydrorhamnose reductase"/>
    <property type="match status" value="1"/>
</dbReference>
<comment type="catalytic activity">
    <reaction evidence="5 6">
        <text>dTDP-beta-L-rhamnose + NADP(+) = dTDP-4-dehydro-beta-L-rhamnose + NADPH + H(+)</text>
        <dbReference type="Rhea" id="RHEA:21796"/>
        <dbReference type="ChEBI" id="CHEBI:15378"/>
        <dbReference type="ChEBI" id="CHEBI:57510"/>
        <dbReference type="ChEBI" id="CHEBI:57783"/>
        <dbReference type="ChEBI" id="CHEBI:58349"/>
        <dbReference type="ChEBI" id="CHEBI:62830"/>
        <dbReference type="EC" id="1.1.1.133"/>
    </reaction>
</comment>
<dbReference type="GO" id="GO:0008831">
    <property type="term" value="F:dTDP-4-dehydrorhamnose reductase activity"/>
    <property type="evidence" value="ECO:0007669"/>
    <property type="project" value="UniProtKB-EC"/>
</dbReference>
<feature type="domain" description="RmlD-like substrate binding" evidence="7">
    <location>
        <begin position="1"/>
        <end position="285"/>
    </location>
</feature>
<dbReference type="HOGENOM" id="CLU_045518_1_0_6"/>
<comment type="function">
    <text evidence="6">Catalyzes the reduction of dTDP-6-deoxy-L-lyxo-4-hexulose to yield dTDP-L-rhamnose.</text>
</comment>
<dbReference type="UniPathway" id="UPA00281"/>
<evidence type="ECO:0000313" key="9">
    <source>
        <dbReference type="Proteomes" id="UP000002675"/>
    </source>
</evidence>
<dbReference type="GO" id="GO:0019305">
    <property type="term" value="P:dTDP-rhamnose biosynthetic process"/>
    <property type="evidence" value="ECO:0007669"/>
    <property type="project" value="UniProtKB-UniPathway"/>
</dbReference>
<sequence length="293" mass="32982">MRVLIVGSSGQLGHCLVRSLQTEHDILALDRQQLDICEEQAVEKVFATFQPQFVINAAAYTAVDKAESEPEMAYRVNEEGPKLLAQECHHHGCPLVHISTDYVFDGDKNGLYCEDDRPAPGNIYGMSKLAGEHAVQHACSQYYILRTSWVFSEFGNNFVKTMLRQGAERTQLGIVSDQVGGPTYAGDIARVIGRLLERFQFGEPVEYGLYHFSGMPHVSWFEFAQAIFGLAHEQGVLKRKVELKPLSTREYPTAAIRPMNSRLDSTKLKSQLQLEASDWKAALNQLDRYVEQK</sequence>
<dbReference type="PANTHER" id="PTHR10491:SF4">
    <property type="entry name" value="METHIONINE ADENOSYLTRANSFERASE 2 SUBUNIT BETA"/>
    <property type="match status" value="1"/>
</dbReference>
<dbReference type="Gene3D" id="3.40.50.720">
    <property type="entry name" value="NAD(P)-binding Rossmann-like Domain"/>
    <property type="match status" value="1"/>
</dbReference>
<name>Q7MPR0_VIBVY</name>
<protein>
    <recommendedName>
        <fullName evidence="4 6">dTDP-4-dehydrorhamnose reductase</fullName>
        <ecNumber evidence="3 6">1.1.1.133</ecNumber>
    </recommendedName>
</protein>
<dbReference type="InterPro" id="IPR036291">
    <property type="entry name" value="NAD(P)-bd_dom_sf"/>
</dbReference>
<evidence type="ECO:0000256" key="2">
    <source>
        <dbReference type="ARBA" id="ARBA00010944"/>
    </source>
</evidence>
<dbReference type="KEGG" id="vvy:VV0302"/>
<evidence type="ECO:0000256" key="4">
    <source>
        <dbReference type="ARBA" id="ARBA00017099"/>
    </source>
</evidence>
<proteinExistence type="inferred from homology"/>
<dbReference type="InterPro" id="IPR005913">
    <property type="entry name" value="dTDP_dehydrorham_reduct"/>
</dbReference>
<evidence type="ECO:0000256" key="3">
    <source>
        <dbReference type="ARBA" id="ARBA00012929"/>
    </source>
</evidence>
<dbReference type="InterPro" id="IPR029903">
    <property type="entry name" value="RmlD-like-bd"/>
</dbReference>
<keyword evidence="6" id="KW-0521">NADP</keyword>
<dbReference type="PATRIC" id="fig|196600.6.peg.336"/>
<comment type="pathway">
    <text evidence="1 6">Carbohydrate biosynthesis; dTDP-L-rhamnose biosynthesis.</text>
</comment>
<dbReference type="SUPFAM" id="SSF51735">
    <property type="entry name" value="NAD(P)-binding Rossmann-fold domains"/>
    <property type="match status" value="1"/>
</dbReference>
<dbReference type="AlphaFoldDB" id="Q7MPR0"/>